<organism evidence="8 9">
    <name type="scientific">Nocardioides marmoribigeumensis</name>
    <dbReference type="NCBI Taxonomy" id="433649"/>
    <lineage>
        <taxon>Bacteria</taxon>
        <taxon>Bacillati</taxon>
        <taxon>Actinomycetota</taxon>
        <taxon>Actinomycetes</taxon>
        <taxon>Propionibacteriales</taxon>
        <taxon>Nocardioidaceae</taxon>
        <taxon>Nocardioides</taxon>
    </lineage>
</organism>
<keyword evidence="9" id="KW-1185">Reference proteome</keyword>
<dbReference type="PANTHER" id="PTHR30213">
    <property type="entry name" value="INNER MEMBRANE PROTEIN YHJD"/>
    <property type="match status" value="1"/>
</dbReference>
<evidence type="ECO:0000313" key="9">
    <source>
        <dbReference type="Proteomes" id="UP001183648"/>
    </source>
</evidence>
<evidence type="ECO:0000256" key="3">
    <source>
        <dbReference type="ARBA" id="ARBA00022692"/>
    </source>
</evidence>
<keyword evidence="2" id="KW-1003">Cell membrane</keyword>
<feature type="transmembrane region" description="Helical" evidence="7">
    <location>
        <begin position="231"/>
        <end position="252"/>
    </location>
</feature>
<proteinExistence type="predicted"/>
<protein>
    <submittedName>
        <fullName evidence="8">Membrane protein</fullName>
    </submittedName>
</protein>
<evidence type="ECO:0000256" key="7">
    <source>
        <dbReference type="SAM" id="Phobius"/>
    </source>
</evidence>
<feature type="region of interest" description="Disordered" evidence="6">
    <location>
        <begin position="345"/>
        <end position="365"/>
    </location>
</feature>
<keyword evidence="5 7" id="KW-0472">Membrane</keyword>
<comment type="caution">
    <text evidence="8">The sequence shown here is derived from an EMBL/GenBank/DDBJ whole genome shotgun (WGS) entry which is preliminary data.</text>
</comment>
<accession>A0ABU2BR04</accession>
<dbReference type="InterPro" id="IPR017039">
    <property type="entry name" value="Virul_fac_BrkB"/>
</dbReference>
<feature type="transmembrane region" description="Helical" evidence="7">
    <location>
        <begin position="200"/>
        <end position="219"/>
    </location>
</feature>
<keyword evidence="3 7" id="KW-0812">Transmembrane</keyword>
<evidence type="ECO:0000256" key="1">
    <source>
        <dbReference type="ARBA" id="ARBA00004651"/>
    </source>
</evidence>
<keyword evidence="4 7" id="KW-1133">Transmembrane helix</keyword>
<feature type="transmembrane region" description="Helical" evidence="7">
    <location>
        <begin position="272"/>
        <end position="293"/>
    </location>
</feature>
<dbReference type="EMBL" id="JAVDYG010000001">
    <property type="protein sequence ID" value="MDR7361073.1"/>
    <property type="molecule type" value="Genomic_DNA"/>
</dbReference>
<comment type="subcellular location">
    <subcellularLocation>
        <location evidence="1">Cell membrane</location>
        <topology evidence="1">Multi-pass membrane protein</topology>
    </subcellularLocation>
</comment>
<feature type="transmembrane region" description="Helical" evidence="7">
    <location>
        <begin position="159"/>
        <end position="180"/>
    </location>
</feature>
<reference evidence="8 9" key="1">
    <citation type="submission" date="2023-07" db="EMBL/GenBank/DDBJ databases">
        <title>Sequencing the genomes of 1000 actinobacteria strains.</title>
        <authorList>
            <person name="Klenk H.-P."/>
        </authorList>
    </citation>
    <scope>NUCLEOTIDE SEQUENCE [LARGE SCALE GENOMIC DNA]</scope>
    <source>
        <strain evidence="8 9">DSM 19426</strain>
    </source>
</reference>
<dbReference type="Pfam" id="PF03631">
    <property type="entry name" value="Virul_fac_BrkB"/>
    <property type="match status" value="1"/>
</dbReference>
<gene>
    <name evidence="8" type="ORF">J2S63_000626</name>
</gene>
<evidence type="ECO:0000313" key="8">
    <source>
        <dbReference type="EMBL" id="MDR7361073.1"/>
    </source>
</evidence>
<evidence type="ECO:0000256" key="5">
    <source>
        <dbReference type="ARBA" id="ARBA00023136"/>
    </source>
</evidence>
<dbReference type="RefSeq" id="WP_310298501.1">
    <property type="nucleotide sequence ID" value="NZ_BAAAPS010000002.1"/>
</dbReference>
<evidence type="ECO:0000256" key="4">
    <source>
        <dbReference type="ARBA" id="ARBA00022989"/>
    </source>
</evidence>
<dbReference type="Proteomes" id="UP001183648">
    <property type="component" value="Unassembled WGS sequence"/>
</dbReference>
<feature type="transmembrane region" description="Helical" evidence="7">
    <location>
        <begin position="49"/>
        <end position="72"/>
    </location>
</feature>
<sequence>MAGQEEHPAATWERLQARARAVGETSWRLVVSTVATCLRNRVTGLAAEAAFFALLSLPPLIFGLTGSIGWFVQNFTDQRVGEFKAEVVRLALKLFTDNTVQSIIVPTMNDVLRTPRYDVASIGFILALWSGSRALNVFVDTVTIMYGLGGHRGIVRTRVLSFSLYVLGLVTGIITIPLVVAGPRLVDKVLPARLDALNALYWPVVVVLCIVFTATLYHVSVPVRTSWRYNLPGAALTLLIWVVGSYILRWVLTITARESTSIYGPLSAPIAVMIWLYIIAIAVLIGAALNASFDQLWPESGPARARIELVRRLRERARQLRARQAEAAYDDLDLAEGDELTVALPAYQEPDPAPDESPGRDTVRR</sequence>
<evidence type="ECO:0000256" key="2">
    <source>
        <dbReference type="ARBA" id="ARBA00022475"/>
    </source>
</evidence>
<dbReference type="PANTHER" id="PTHR30213:SF0">
    <property type="entry name" value="UPF0761 MEMBRANE PROTEIN YIHY"/>
    <property type="match status" value="1"/>
</dbReference>
<evidence type="ECO:0000256" key="6">
    <source>
        <dbReference type="SAM" id="MobiDB-lite"/>
    </source>
</evidence>
<name>A0ABU2BR04_9ACTN</name>
<feature type="transmembrane region" description="Helical" evidence="7">
    <location>
        <begin position="119"/>
        <end position="139"/>
    </location>
</feature>